<evidence type="ECO:0000256" key="3">
    <source>
        <dbReference type="SAM" id="MobiDB-lite"/>
    </source>
</evidence>
<feature type="compositionally biased region" description="Polar residues" evidence="3">
    <location>
        <begin position="443"/>
        <end position="453"/>
    </location>
</feature>
<dbReference type="Proteomes" id="UP000242877">
    <property type="component" value="Unassembled WGS sequence"/>
</dbReference>
<feature type="compositionally biased region" description="Polar residues" evidence="3">
    <location>
        <begin position="237"/>
        <end position="249"/>
    </location>
</feature>
<dbReference type="FunFam" id="2.30.30.40:FF:000168">
    <property type="entry name" value="SH3 domain protein (Cyk3)"/>
    <property type="match status" value="1"/>
</dbReference>
<dbReference type="InterPro" id="IPR002931">
    <property type="entry name" value="Transglutaminase-like"/>
</dbReference>
<dbReference type="InterPro" id="IPR036028">
    <property type="entry name" value="SH3-like_dom_sf"/>
</dbReference>
<organism evidence="5 6">
    <name type="scientific">Ascosphaera apis ARSEF 7405</name>
    <dbReference type="NCBI Taxonomy" id="392613"/>
    <lineage>
        <taxon>Eukaryota</taxon>
        <taxon>Fungi</taxon>
        <taxon>Dikarya</taxon>
        <taxon>Ascomycota</taxon>
        <taxon>Pezizomycotina</taxon>
        <taxon>Eurotiomycetes</taxon>
        <taxon>Eurotiomycetidae</taxon>
        <taxon>Onygenales</taxon>
        <taxon>Ascosphaeraceae</taxon>
        <taxon>Ascosphaera</taxon>
    </lineage>
</organism>
<feature type="compositionally biased region" description="Pro residues" evidence="3">
    <location>
        <begin position="225"/>
        <end position="234"/>
    </location>
</feature>
<feature type="region of interest" description="Disordered" evidence="3">
    <location>
        <begin position="187"/>
        <end position="348"/>
    </location>
</feature>
<feature type="domain" description="SH3" evidence="4">
    <location>
        <begin position="11"/>
        <end position="73"/>
    </location>
</feature>
<dbReference type="PANTHER" id="PTHR46333:SF2">
    <property type="entry name" value="CYTOKINESIS PROTEIN 3"/>
    <property type="match status" value="1"/>
</dbReference>
<dbReference type="VEuPathDB" id="FungiDB:AAP_03612"/>
<dbReference type="PROSITE" id="PS50002">
    <property type="entry name" value="SH3"/>
    <property type="match status" value="1"/>
</dbReference>
<feature type="region of interest" description="Disordered" evidence="3">
    <location>
        <begin position="636"/>
        <end position="737"/>
    </location>
</feature>
<feature type="compositionally biased region" description="Polar residues" evidence="3">
    <location>
        <begin position="536"/>
        <end position="548"/>
    </location>
</feature>
<dbReference type="Gene3D" id="2.30.30.40">
    <property type="entry name" value="SH3 Domains"/>
    <property type="match status" value="1"/>
</dbReference>
<feature type="compositionally biased region" description="Polar residues" evidence="3">
    <location>
        <begin position="715"/>
        <end position="737"/>
    </location>
</feature>
<keyword evidence="1 2" id="KW-0728">SH3 domain</keyword>
<evidence type="ECO:0000256" key="1">
    <source>
        <dbReference type="ARBA" id="ARBA00022443"/>
    </source>
</evidence>
<dbReference type="Pfam" id="PF00018">
    <property type="entry name" value="SH3_1"/>
    <property type="match status" value="1"/>
</dbReference>
<feature type="compositionally biased region" description="Low complexity" evidence="3">
    <location>
        <begin position="414"/>
        <end position="424"/>
    </location>
</feature>
<dbReference type="Gene3D" id="3.10.620.30">
    <property type="match status" value="1"/>
</dbReference>
<feature type="compositionally biased region" description="Low complexity" evidence="3">
    <location>
        <begin position="790"/>
        <end position="799"/>
    </location>
</feature>
<keyword evidence="6" id="KW-1185">Reference proteome</keyword>
<dbReference type="SMART" id="SM00460">
    <property type="entry name" value="TGc"/>
    <property type="match status" value="1"/>
</dbReference>
<dbReference type="OrthoDB" id="6129702at2759"/>
<feature type="compositionally biased region" description="Basic and acidic residues" evidence="3">
    <location>
        <begin position="765"/>
        <end position="775"/>
    </location>
</feature>
<dbReference type="InterPro" id="IPR035553">
    <property type="entry name" value="Cyk3_SH3"/>
</dbReference>
<feature type="region of interest" description="Disordered" evidence="3">
    <location>
        <begin position="756"/>
        <end position="777"/>
    </location>
</feature>
<gene>
    <name evidence="5" type="ORF">AAP_03612</name>
</gene>
<name>A0A167Y817_9EURO</name>
<comment type="caution">
    <text evidence="5">The sequence shown here is derived from an EMBL/GenBank/DDBJ whole genome shotgun (WGS) entry which is preliminary data.</text>
</comment>
<accession>A0A167Y817</accession>
<proteinExistence type="predicted"/>
<dbReference type="SMART" id="SM00326">
    <property type="entry name" value="SH3"/>
    <property type="match status" value="1"/>
</dbReference>
<feature type="region of interest" description="Disordered" evidence="3">
    <location>
        <begin position="790"/>
        <end position="817"/>
    </location>
</feature>
<dbReference type="GO" id="GO:0140278">
    <property type="term" value="P:mitotic division septum assembly"/>
    <property type="evidence" value="ECO:0007669"/>
    <property type="project" value="TreeGrafter"/>
</dbReference>
<feature type="region of interest" description="Disordered" evidence="3">
    <location>
        <begin position="382"/>
        <end position="557"/>
    </location>
</feature>
<dbReference type="PANTHER" id="PTHR46333">
    <property type="entry name" value="CYTOKINESIS PROTEIN 3"/>
    <property type="match status" value="1"/>
</dbReference>
<dbReference type="Pfam" id="PF01841">
    <property type="entry name" value="Transglut_core"/>
    <property type="match status" value="1"/>
</dbReference>
<sequence length="1278" mass="140627">MTLEPPQLPTKFPCWCQAIYSWGGETKKDLGFVEGDLIECLNAGDGAWWMGRLRRDQRMVGLFPSNFVRVLSENFAPEKTRRVSTNEQPVSQLPQKQKTLFRKPFQGYKEAVGPSEALRQKKEEAFKTSIIQSVRKRSATHHARPTTKHTSRRSISPAPAPASSSAVAPGSAAAAARAASPLVHTSQIQQQVALHRAQSPAPAPVPVPVSTVHHQKIAPHATYGHPPPRFPPSPFSGASNRSPLPQSFIPQPLRPPSPALSPSRTPLHTPSQNLQLQPANVPYHHAPNQYTRNDPIYTQGSRKRSGTFPRPRQPDFRTRPSLHPISTRLAPPEPLAPASPEKRAPSPNSIFARVASPVALNYVDSTDPAYASYPGEHSLASYSSSGYDYDPELENDQNVSPPPPPPPPHRNRVQVLHQQQQSDQILRPESSALVVRTGGGQQRYDTNLRTPSPNVGRKSAEYGTTPSPLRDAMEDVMSSLHDMGMPRDGAPSPEVSPDPYQPWSSEEFDRNQDSSRPTTSGGRPPTRDSWKAGNVADTTYNGNNTSYERFQDGPPQLNNYVQRMESRLRQLHAQNSRKGSDELHLPRDGAISVSGEAEDTLPPLPSTLRQTHMYSLSEPPSTRMAKRRSAFDVIGRTGTNKSNATSSSSGMQSTITSSSTSTTDRSLMSGMSAGGISATSAGSYARRGGGGGAEFGTLSRGRPNTSMDFHHRRSQIISRPDSPSTGVSYHSSHNTSRQGAASAVGWLDYRSTASSSVAPTSITTDSERAPKDPLKKKSGFFRKMIESARSSAANARSSSPTKSRLGNALSHSRLGARSSTRELGLAADWIQVRRDVNRAMTPSKPELIEKAERCQMMDFPVIYAIEDLYTTAEGDEGIDGLPIEEPTNWNVPNMKLVDKSTRYLSNIPSNLSPAMLAQSYVCRSHRSDGQRLRAIFTWVAEKIIWDEDVDEVVDVRRVIQMRRGSSREVALLVQEMCSAIGIHSEVVEGYLKTPGEDLDLDSLSHANHWWNAVLVDGEWRIMDCSLASPTHPSRSLLSDTAPNEAESWYFLARPMEICYSHVPLIAEQQHIVPMVANDVLLALPTVTPIYFKCGLSFPSYDTSVMRIEGLEAVQIRIEAPFDIECAAEVETQAFSQGIDSVPYHHGEVVVKRALAQPDWCQGRKRYTIKAVLPEKESHGVLKVYAGKRGLMLSSKEIPYPLAFAIPITHTGDNPPYDFVLRHPTPHAQQRDLYIVQPQCSKLAINNTFVFTEAGEACDSVAFGQDSATEPQSRQYILI</sequence>
<dbReference type="SUPFAM" id="SSF54001">
    <property type="entry name" value="Cysteine proteinases"/>
    <property type="match status" value="1"/>
</dbReference>
<feature type="compositionally biased region" description="Low complexity" evidence="3">
    <location>
        <begin position="642"/>
        <end position="686"/>
    </location>
</feature>
<dbReference type="CDD" id="cd11889">
    <property type="entry name" value="SH3_Cyk3p-like"/>
    <property type="match status" value="1"/>
</dbReference>
<reference evidence="5 6" key="1">
    <citation type="journal article" date="2016" name="Genome Biol. Evol.">
        <title>Divergent and convergent evolution of fungal pathogenicity.</title>
        <authorList>
            <person name="Shang Y."/>
            <person name="Xiao G."/>
            <person name="Zheng P."/>
            <person name="Cen K."/>
            <person name="Zhan S."/>
            <person name="Wang C."/>
        </authorList>
    </citation>
    <scope>NUCLEOTIDE SEQUENCE [LARGE SCALE GENOMIC DNA]</scope>
    <source>
        <strain evidence="5 6">ARSEF 7405</strain>
    </source>
</reference>
<dbReference type="InterPro" id="IPR001452">
    <property type="entry name" value="SH3_domain"/>
</dbReference>
<dbReference type="SUPFAM" id="SSF50044">
    <property type="entry name" value="SH3-domain"/>
    <property type="match status" value="1"/>
</dbReference>
<evidence type="ECO:0000256" key="2">
    <source>
        <dbReference type="PROSITE-ProRule" id="PRU00192"/>
    </source>
</evidence>
<dbReference type="InterPro" id="IPR038765">
    <property type="entry name" value="Papain-like_cys_pep_sf"/>
</dbReference>
<feature type="compositionally biased region" description="Polar residues" evidence="3">
    <location>
        <begin position="288"/>
        <end position="300"/>
    </location>
</feature>
<feature type="compositionally biased region" description="Low complexity" evidence="3">
    <location>
        <begin position="153"/>
        <end position="169"/>
    </location>
</feature>
<protein>
    <submittedName>
        <fullName evidence="5">SH3 domain-containing protein</fullName>
    </submittedName>
</protein>
<dbReference type="EMBL" id="AZGZ01000015">
    <property type="protein sequence ID" value="KZZ90971.1"/>
    <property type="molecule type" value="Genomic_DNA"/>
</dbReference>
<dbReference type="AlphaFoldDB" id="A0A167Y817"/>
<evidence type="ECO:0000259" key="4">
    <source>
        <dbReference type="PROSITE" id="PS50002"/>
    </source>
</evidence>
<feature type="compositionally biased region" description="Basic residues" evidence="3">
    <location>
        <begin position="134"/>
        <end position="152"/>
    </location>
</feature>
<dbReference type="InterPro" id="IPR052557">
    <property type="entry name" value="CAP/Cytokinesis_protein"/>
</dbReference>
<feature type="compositionally biased region" description="Polar residues" evidence="3">
    <location>
        <begin position="268"/>
        <end position="278"/>
    </location>
</feature>
<feature type="region of interest" description="Disordered" evidence="3">
    <location>
        <begin position="130"/>
        <end position="169"/>
    </location>
</feature>
<evidence type="ECO:0000313" key="5">
    <source>
        <dbReference type="EMBL" id="KZZ90971.1"/>
    </source>
</evidence>
<dbReference type="GO" id="GO:0110085">
    <property type="term" value="C:mitotic actomyosin contractile ring"/>
    <property type="evidence" value="ECO:0007669"/>
    <property type="project" value="TreeGrafter"/>
</dbReference>
<evidence type="ECO:0000313" key="6">
    <source>
        <dbReference type="Proteomes" id="UP000242877"/>
    </source>
</evidence>